<gene>
    <name evidence="2" type="ORF">TH25_17100</name>
</gene>
<evidence type="ECO:0000256" key="1">
    <source>
        <dbReference type="SAM" id="SignalP"/>
    </source>
</evidence>
<feature type="chain" id="PRO_5016737287" evidence="1">
    <location>
        <begin position="26"/>
        <end position="353"/>
    </location>
</feature>
<evidence type="ECO:0000313" key="3">
    <source>
        <dbReference type="Proteomes" id="UP000252517"/>
    </source>
</evidence>
<comment type="caution">
    <text evidence="2">The sequence shown here is derived from an EMBL/GenBank/DDBJ whole genome shotgun (WGS) entry which is preliminary data.</text>
</comment>
<accession>A0A367WZM3</accession>
<dbReference type="RefSeq" id="WP_114089455.1">
    <property type="nucleotide sequence ID" value="NZ_JPWH01000015.1"/>
</dbReference>
<evidence type="ECO:0000313" key="2">
    <source>
        <dbReference type="EMBL" id="RCK45961.1"/>
    </source>
</evidence>
<dbReference type="OrthoDB" id="8481326at2"/>
<dbReference type="AlphaFoldDB" id="A0A367WZM3"/>
<name>A0A367WZM3_9PROT</name>
<dbReference type="Proteomes" id="UP000252517">
    <property type="component" value="Unassembled WGS sequence"/>
</dbReference>
<reference evidence="2 3" key="1">
    <citation type="submission" date="2014-07" db="EMBL/GenBank/DDBJ databases">
        <title>Draft genome sequence of Thalassospira profundimaris S25-3-2.</title>
        <authorList>
            <person name="Lai Q."/>
            <person name="Shao Z."/>
        </authorList>
    </citation>
    <scope>NUCLEOTIDE SEQUENCE [LARGE SCALE GENOMIC DNA]</scope>
    <source>
        <strain evidence="2 3">S25-3-2</strain>
    </source>
</reference>
<protein>
    <submittedName>
        <fullName evidence="2">Uncharacterized protein</fullName>
    </submittedName>
</protein>
<organism evidence="2 3">
    <name type="scientific">Thalassospira profundimaris</name>
    <dbReference type="NCBI Taxonomy" id="502049"/>
    <lineage>
        <taxon>Bacteria</taxon>
        <taxon>Pseudomonadati</taxon>
        <taxon>Pseudomonadota</taxon>
        <taxon>Alphaproteobacteria</taxon>
        <taxon>Rhodospirillales</taxon>
        <taxon>Thalassospiraceae</taxon>
        <taxon>Thalassospira</taxon>
    </lineage>
</organism>
<sequence>MRFACRSALRGLAVLSFAACSIANAATAVEYEVRAFDGGPAWFVYDEPVDVALHVLNPGDPKCHELGEIVLLFENRDQLRDDALIETAALTGMNHYAELCRSLGANPSNQRKVAGIIVGNGAPDAQGRVMGDARVLDAMVSSFTGAYQLRIRRNTVAAGGADDAAAAIIADRDARLAAAKAEREAADRARANERAAEIAEIRATYNAALAESVAQAQPAGLIGRVTGGDRAALTGVWSASQSDCANESVILFERDGAGTVEWWRASNQDVGLLPWRTGRWELRDGTVIMSFNHRVEYDRFRQDLQSGVINETVQFDLKDVDGSELRLAATSGGFSPEALFLGGAEKLFVRCRD</sequence>
<dbReference type="EMBL" id="JPWH01000015">
    <property type="protein sequence ID" value="RCK45961.1"/>
    <property type="molecule type" value="Genomic_DNA"/>
</dbReference>
<feature type="signal peptide" evidence="1">
    <location>
        <begin position="1"/>
        <end position="25"/>
    </location>
</feature>
<proteinExistence type="predicted"/>
<keyword evidence="1" id="KW-0732">Signal</keyword>